<evidence type="ECO:0000256" key="2">
    <source>
        <dbReference type="ARBA" id="ARBA00022448"/>
    </source>
</evidence>
<evidence type="ECO:0000256" key="3">
    <source>
        <dbReference type="ARBA" id="ARBA00022475"/>
    </source>
</evidence>
<dbReference type="Pfam" id="PF00083">
    <property type="entry name" value="Sugar_tr"/>
    <property type="match status" value="1"/>
</dbReference>
<keyword evidence="10" id="KW-1185">Reference proteome</keyword>
<proteinExistence type="predicted"/>
<dbReference type="Proteomes" id="UP000824166">
    <property type="component" value="Unassembled WGS sequence"/>
</dbReference>
<evidence type="ECO:0000313" key="9">
    <source>
        <dbReference type="EMBL" id="MBU8868235.1"/>
    </source>
</evidence>
<gene>
    <name evidence="9" type="ORF">KSW38_18240</name>
</gene>
<dbReference type="PANTHER" id="PTHR43045">
    <property type="entry name" value="SHIKIMATE TRANSPORTER"/>
    <property type="match status" value="1"/>
</dbReference>
<dbReference type="EMBL" id="JAHOPC010000013">
    <property type="protein sequence ID" value="MBU8868235.1"/>
    <property type="molecule type" value="Genomic_DNA"/>
</dbReference>
<dbReference type="InterPro" id="IPR005828">
    <property type="entry name" value="MFS_sugar_transport-like"/>
</dbReference>
<feature type="transmembrane region" description="Helical" evidence="7">
    <location>
        <begin position="339"/>
        <end position="358"/>
    </location>
</feature>
<feature type="transmembrane region" description="Helical" evidence="7">
    <location>
        <begin position="405"/>
        <end position="428"/>
    </location>
</feature>
<feature type="transmembrane region" description="Helical" evidence="7">
    <location>
        <begin position="58"/>
        <end position="82"/>
    </location>
</feature>
<reference evidence="9 10" key="1">
    <citation type="submission" date="2021-06" db="EMBL/GenBank/DDBJ databases">
        <authorList>
            <person name="Jeong J.W."/>
        </authorList>
    </citation>
    <scope>NUCLEOTIDE SEQUENCE [LARGE SCALE GENOMIC DNA]</scope>
    <source>
        <strain evidence="9 10">MMS21-TAE1-1</strain>
    </source>
</reference>
<dbReference type="InterPro" id="IPR020846">
    <property type="entry name" value="MFS_dom"/>
</dbReference>
<evidence type="ECO:0000256" key="6">
    <source>
        <dbReference type="ARBA" id="ARBA00023136"/>
    </source>
</evidence>
<comment type="subcellular location">
    <subcellularLocation>
        <location evidence="1">Cell membrane</location>
        <topology evidence="1">Multi-pass membrane protein</topology>
    </subcellularLocation>
</comment>
<feature type="transmembrane region" description="Helical" evidence="7">
    <location>
        <begin position="94"/>
        <end position="115"/>
    </location>
</feature>
<feature type="transmembrane region" description="Helical" evidence="7">
    <location>
        <begin position="159"/>
        <end position="182"/>
    </location>
</feature>
<feature type="transmembrane region" description="Helical" evidence="7">
    <location>
        <begin position="315"/>
        <end position="333"/>
    </location>
</feature>
<feature type="transmembrane region" description="Helical" evidence="7">
    <location>
        <begin position="280"/>
        <end position="303"/>
    </location>
</feature>
<feature type="transmembrane region" description="Helical" evidence="7">
    <location>
        <begin position="194"/>
        <end position="215"/>
    </location>
</feature>
<keyword evidence="3" id="KW-1003">Cell membrane</keyword>
<feature type="domain" description="Major facilitator superfamily (MFS) profile" evidence="8">
    <location>
        <begin position="21"/>
        <end position="435"/>
    </location>
</feature>
<dbReference type="RefSeq" id="WP_216926359.1">
    <property type="nucleotide sequence ID" value="NZ_JAHOPC010000013.1"/>
</dbReference>
<dbReference type="InterPro" id="IPR011701">
    <property type="entry name" value="MFS"/>
</dbReference>
<feature type="transmembrane region" description="Helical" evidence="7">
    <location>
        <begin position="249"/>
        <end position="274"/>
    </location>
</feature>
<evidence type="ECO:0000256" key="5">
    <source>
        <dbReference type="ARBA" id="ARBA00022989"/>
    </source>
</evidence>
<name>A0ABS6I944_9MICC</name>
<keyword evidence="6 7" id="KW-0472">Membrane</keyword>
<evidence type="ECO:0000313" key="10">
    <source>
        <dbReference type="Proteomes" id="UP000824166"/>
    </source>
</evidence>
<keyword evidence="4 7" id="KW-0812">Transmembrane</keyword>
<protein>
    <submittedName>
        <fullName evidence="9">MHS family MFS transporter</fullName>
    </submittedName>
</protein>
<dbReference type="Pfam" id="PF07690">
    <property type="entry name" value="MFS_1"/>
    <property type="match status" value="1"/>
</dbReference>
<evidence type="ECO:0000259" key="8">
    <source>
        <dbReference type="PROSITE" id="PS50850"/>
    </source>
</evidence>
<evidence type="ECO:0000256" key="1">
    <source>
        <dbReference type="ARBA" id="ARBA00004651"/>
    </source>
</evidence>
<keyword evidence="5 7" id="KW-1133">Transmembrane helix</keyword>
<feature type="transmembrane region" description="Helical" evidence="7">
    <location>
        <begin position="33"/>
        <end position="52"/>
    </location>
</feature>
<dbReference type="CDD" id="cd17369">
    <property type="entry name" value="MFS_ShiA_like"/>
    <property type="match status" value="1"/>
</dbReference>
<dbReference type="PROSITE" id="PS00217">
    <property type="entry name" value="SUGAR_TRANSPORT_2"/>
    <property type="match status" value="1"/>
</dbReference>
<dbReference type="PANTHER" id="PTHR43045:SF1">
    <property type="entry name" value="SHIKIMATE TRANSPORTER"/>
    <property type="match status" value="1"/>
</dbReference>
<feature type="transmembrane region" description="Helical" evidence="7">
    <location>
        <begin position="121"/>
        <end position="147"/>
    </location>
</feature>
<dbReference type="InterPro" id="IPR005829">
    <property type="entry name" value="Sugar_transporter_CS"/>
</dbReference>
<evidence type="ECO:0000256" key="4">
    <source>
        <dbReference type="ARBA" id="ARBA00022692"/>
    </source>
</evidence>
<keyword evidence="2" id="KW-0813">Transport</keyword>
<organism evidence="9 10">
    <name type="scientific">Paenarthrobacter aromaticivorans</name>
    <dbReference type="NCBI Taxonomy" id="2849150"/>
    <lineage>
        <taxon>Bacteria</taxon>
        <taxon>Bacillati</taxon>
        <taxon>Actinomycetota</taxon>
        <taxon>Actinomycetes</taxon>
        <taxon>Micrococcales</taxon>
        <taxon>Micrococcaceae</taxon>
        <taxon>Paenarthrobacter</taxon>
    </lineage>
</organism>
<sequence>MNAPHSKRPSTAPRKTSPWTAATASTIGSVLEYYDFFVYGPMAALVFGAVFFPSGDPGLASVLSLSTFAVGFVARPLGGIVIGHLGDRVGRKKMLLFTFFLTGLVTVGIGFLPTYAQVGVWAPIMLVSLRFLQGIGLGGEWGGAALLAVEHAPEAKRGFFGSLVQAGAPIGVILSSGVVAILTGTLSRADLLAWGWRIPFLLSVVLVIFGLILRLKITETPDFEKTVAVPAAKEKLPLIVALRRYPKQILAMIGVHVSDTTLGFMQGVFIIGFATTTLGISPTVALMANIASSITNLIITPISGIISDRFGPRRVLVTATAALALWAFPMFWLMETKSVLALFLVMSANGLIVGMLFSQQATLFAAVLDPKVRYTGMSIGFQVATVIGGGFGPLIAQALQNNAGGATWSISGYLMLVALIALGCALYLTSRKTRLANVSQPSPESVAASQL</sequence>
<feature type="transmembrane region" description="Helical" evidence="7">
    <location>
        <begin position="379"/>
        <end position="399"/>
    </location>
</feature>
<comment type="caution">
    <text evidence="9">The sequence shown here is derived from an EMBL/GenBank/DDBJ whole genome shotgun (WGS) entry which is preliminary data.</text>
</comment>
<accession>A0ABS6I944</accession>
<dbReference type="PROSITE" id="PS50850">
    <property type="entry name" value="MFS"/>
    <property type="match status" value="1"/>
</dbReference>
<evidence type="ECO:0000256" key="7">
    <source>
        <dbReference type="SAM" id="Phobius"/>
    </source>
</evidence>